<dbReference type="RefSeq" id="WP_018435822.1">
    <property type="nucleotide sequence ID" value="NZ_JACHDD010000023.1"/>
</dbReference>
<organism evidence="1 2">
    <name type="scientific">Paraburkholderia atlantica</name>
    <dbReference type="NCBI Taxonomy" id="2654982"/>
    <lineage>
        <taxon>Bacteria</taxon>
        <taxon>Pseudomonadati</taxon>
        <taxon>Pseudomonadota</taxon>
        <taxon>Betaproteobacteria</taxon>
        <taxon>Burkholderiales</taxon>
        <taxon>Burkholderiaceae</taxon>
        <taxon>Paraburkholderia</taxon>
    </lineage>
</organism>
<accession>A0A6I1Q077</accession>
<dbReference type="Proteomes" id="UP000592780">
    <property type="component" value="Unassembled WGS sequence"/>
</dbReference>
<comment type="caution">
    <text evidence="1">The sequence shown here is derived from an EMBL/GenBank/DDBJ whole genome shotgun (WGS) entry which is preliminary data.</text>
</comment>
<protein>
    <submittedName>
        <fullName evidence="1">Uncharacterized protein</fullName>
    </submittedName>
</protein>
<reference evidence="1 2" key="1">
    <citation type="submission" date="2020-08" db="EMBL/GenBank/DDBJ databases">
        <title>Genomic Encyclopedia of Type Strains, Phase IV (KMG-V): Genome sequencing to study the core and pangenomes of soil and plant-associated prokaryotes.</title>
        <authorList>
            <person name="Whitman W."/>
        </authorList>
    </citation>
    <scope>NUCLEOTIDE SEQUENCE [LARGE SCALE GENOMIC DNA]</scope>
    <source>
        <strain evidence="1 2">JPY158</strain>
    </source>
</reference>
<gene>
    <name evidence="1" type="ORF">HDG40_007485</name>
</gene>
<evidence type="ECO:0000313" key="1">
    <source>
        <dbReference type="EMBL" id="MBB5429288.1"/>
    </source>
</evidence>
<dbReference type="EMBL" id="JACHDD010000023">
    <property type="protein sequence ID" value="MBB5429288.1"/>
    <property type="molecule type" value="Genomic_DNA"/>
</dbReference>
<dbReference type="AlphaFoldDB" id="A0A6I1Q077"/>
<proteinExistence type="predicted"/>
<name>A0A6I1Q077_PARAM</name>
<dbReference type="OrthoDB" id="8565153at2"/>
<keyword evidence="2" id="KW-1185">Reference proteome</keyword>
<evidence type="ECO:0000313" key="2">
    <source>
        <dbReference type="Proteomes" id="UP000592780"/>
    </source>
</evidence>
<sequence length="152" mass="16959">MPSPPYRRILRLIFAYDGDALSLASKHLVEMTLPPSHELCSSEGKAGFWFELRDPHGRPLYRRIQHDPMPRYREAHAPGATPTHVTALRRGVFEILVPAYWEAATLVLLATEHPPVAPFGTIRAERARSGGPRVGTGAAREIARFSLDDILK</sequence>